<dbReference type="Proteomes" id="UP001152320">
    <property type="component" value="Chromosome 16"/>
</dbReference>
<sequence>MSTLSDYSGALSVHRSTTSPQVHYQTTQEHYQSTGLLPEYRSQEHYRPTGILSNYSGAIPDYYRTLYLFQGNIMDLRSTISLQAHSE</sequence>
<feature type="region of interest" description="Disordered" evidence="1">
    <location>
        <begin position="1"/>
        <end position="30"/>
    </location>
</feature>
<dbReference type="AlphaFoldDB" id="A0A9Q1BGE9"/>
<comment type="caution">
    <text evidence="2">The sequence shown here is derived from an EMBL/GenBank/DDBJ whole genome shotgun (WGS) entry which is preliminary data.</text>
</comment>
<evidence type="ECO:0000313" key="3">
    <source>
        <dbReference type="Proteomes" id="UP001152320"/>
    </source>
</evidence>
<gene>
    <name evidence="2" type="ORF">HOLleu_31656</name>
</gene>
<evidence type="ECO:0000313" key="2">
    <source>
        <dbReference type="EMBL" id="KAJ8026736.1"/>
    </source>
</evidence>
<evidence type="ECO:0000256" key="1">
    <source>
        <dbReference type="SAM" id="MobiDB-lite"/>
    </source>
</evidence>
<accession>A0A9Q1BGE9</accession>
<dbReference type="EMBL" id="JAIZAY010000016">
    <property type="protein sequence ID" value="KAJ8026736.1"/>
    <property type="molecule type" value="Genomic_DNA"/>
</dbReference>
<name>A0A9Q1BGE9_HOLLE</name>
<organism evidence="2 3">
    <name type="scientific">Holothuria leucospilota</name>
    <name type="common">Black long sea cucumber</name>
    <name type="synonym">Mertensiothuria leucospilota</name>
    <dbReference type="NCBI Taxonomy" id="206669"/>
    <lineage>
        <taxon>Eukaryota</taxon>
        <taxon>Metazoa</taxon>
        <taxon>Echinodermata</taxon>
        <taxon>Eleutherozoa</taxon>
        <taxon>Echinozoa</taxon>
        <taxon>Holothuroidea</taxon>
        <taxon>Aspidochirotacea</taxon>
        <taxon>Aspidochirotida</taxon>
        <taxon>Holothuriidae</taxon>
        <taxon>Holothuria</taxon>
    </lineage>
</organism>
<feature type="compositionally biased region" description="Polar residues" evidence="1">
    <location>
        <begin position="14"/>
        <end position="30"/>
    </location>
</feature>
<keyword evidence="3" id="KW-1185">Reference proteome</keyword>
<reference evidence="2" key="1">
    <citation type="submission" date="2021-10" db="EMBL/GenBank/DDBJ databases">
        <title>Tropical sea cucumber genome reveals ecological adaptation and Cuvierian tubules defense mechanism.</title>
        <authorList>
            <person name="Chen T."/>
        </authorList>
    </citation>
    <scope>NUCLEOTIDE SEQUENCE</scope>
    <source>
        <strain evidence="2">Nanhai2018</strain>
        <tissue evidence="2">Muscle</tissue>
    </source>
</reference>
<proteinExistence type="predicted"/>
<protein>
    <submittedName>
        <fullName evidence="2">Uncharacterized protein</fullName>
    </submittedName>
</protein>